<dbReference type="AlphaFoldDB" id="A0A923NM39"/>
<dbReference type="Proteomes" id="UP000602647">
    <property type="component" value="Unassembled WGS sequence"/>
</dbReference>
<keyword evidence="2 3" id="KW-0808">Transferase</keyword>
<evidence type="ECO:0000256" key="1">
    <source>
        <dbReference type="ARBA" id="ARBA00022603"/>
    </source>
</evidence>
<dbReference type="NCBIfam" id="TIGR00095">
    <property type="entry name" value="16S rRNA (guanine(966)-N(2))-methyltransferase RsmD"/>
    <property type="match status" value="1"/>
</dbReference>
<evidence type="ECO:0000256" key="2">
    <source>
        <dbReference type="ARBA" id="ARBA00022679"/>
    </source>
</evidence>
<protein>
    <submittedName>
        <fullName evidence="3">16S rRNA (Guanine(966)-N(2))-methyltransferase RsmD</fullName>
        <ecNumber evidence="3">2.1.1.171</ecNumber>
    </submittedName>
</protein>
<sequence>MRIIAGDYKGRRLHTPVDERIRPTTDKVKEAVFSMLDSQIGLFGIRALDLFSGTGNLGLEALSRGARHCWFGDSSRDSLKLIKENIAYCRAQDKSTVLAGDFRKTLGRLGTRMDVIFLDPPYEMGLLPECFSLIREYGCLAEDGLIVAEHRREEQLPEELEGFEKIKEKKYGTVVISIYG</sequence>
<accession>A0A923NM39</accession>
<dbReference type="PANTHER" id="PTHR43542">
    <property type="entry name" value="METHYLTRANSFERASE"/>
    <property type="match status" value="1"/>
</dbReference>
<evidence type="ECO:0000313" key="3">
    <source>
        <dbReference type="EMBL" id="MBC6679100.1"/>
    </source>
</evidence>
<name>A0A923NM39_9FIRM</name>
<keyword evidence="1 3" id="KW-0489">Methyltransferase</keyword>
<dbReference type="CDD" id="cd02440">
    <property type="entry name" value="AdoMet_MTases"/>
    <property type="match status" value="1"/>
</dbReference>
<dbReference type="EMBL" id="JACRYT010000003">
    <property type="protein sequence ID" value="MBC6679100.1"/>
    <property type="molecule type" value="Genomic_DNA"/>
</dbReference>
<dbReference type="InterPro" id="IPR029063">
    <property type="entry name" value="SAM-dependent_MTases_sf"/>
</dbReference>
<dbReference type="PIRSF" id="PIRSF004553">
    <property type="entry name" value="CHP00095"/>
    <property type="match status" value="1"/>
</dbReference>
<organism evidence="3 4">
    <name type="scientific">Zhenpiania hominis</name>
    <dbReference type="NCBI Taxonomy" id="2763644"/>
    <lineage>
        <taxon>Bacteria</taxon>
        <taxon>Bacillati</taxon>
        <taxon>Bacillota</taxon>
        <taxon>Clostridia</taxon>
        <taxon>Peptostreptococcales</taxon>
        <taxon>Anaerovoracaceae</taxon>
        <taxon>Zhenpiania</taxon>
    </lineage>
</organism>
<dbReference type="GO" id="GO:0052913">
    <property type="term" value="F:16S rRNA (guanine(966)-N(2))-methyltransferase activity"/>
    <property type="evidence" value="ECO:0007669"/>
    <property type="project" value="UniProtKB-EC"/>
</dbReference>
<reference evidence="3" key="1">
    <citation type="submission" date="2020-08" db="EMBL/GenBank/DDBJ databases">
        <title>Genome public.</title>
        <authorList>
            <person name="Liu C."/>
            <person name="Sun Q."/>
        </authorList>
    </citation>
    <scope>NUCLEOTIDE SEQUENCE</scope>
    <source>
        <strain evidence="3">BX12</strain>
    </source>
</reference>
<dbReference type="InterPro" id="IPR004398">
    <property type="entry name" value="RNA_MeTrfase_RsmD"/>
</dbReference>
<evidence type="ECO:0000313" key="4">
    <source>
        <dbReference type="Proteomes" id="UP000602647"/>
    </source>
</evidence>
<dbReference type="PANTHER" id="PTHR43542:SF1">
    <property type="entry name" value="METHYLTRANSFERASE"/>
    <property type="match status" value="1"/>
</dbReference>
<dbReference type="InterPro" id="IPR002052">
    <property type="entry name" value="DNA_methylase_N6_adenine_CS"/>
</dbReference>
<dbReference type="Pfam" id="PF03602">
    <property type="entry name" value="Cons_hypoth95"/>
    <property type="match status" value="1"/>
</dbReference>
<dbReference type="PROSITE" id="PS00092">
    <property type="entry name" value="N6_MTASE"/>
    <property type="match status" value="1"/>
</dbReference>
<gene>
    <name evidence="3" type="primary">rsmD</name>
    <name evidence="3" type="ORF">H9L42_04580</name>
</gene>
<keyword evidence="4" id="KW-1185">Reference proteome</keyword>
<proteinExistence type="predicted"/>
<dbReference type="RefSeq" id="WP_187302209.1">
    <property type="nucleotide sequence ID" value="NZ_JACRYT010000003.1"/>
</dbReference>
<dbReference type="EC" id="2.1.1.171" evidence="3"/>
<dbReference type="GO" id="GO:0003676">
    <property type="term" value="F:nucleic acid binding"/>
    <property type="evidence" value="ECO:0007669"/>
    <property type="project" value="InterPro"/>
</dbReference>
<dbReference type="Gene3D" id="3.40.50.150">
    <property type="entry name" value="Vaccinia Virus protein VP39"/>
    <property type="match status" value="1"/>
</dbReference>
<comment type="caution">
    <text evidence="3">The sequence shown here is derived from an EMBL/GenBank/DDBJ whole genome shotgun (WGS) entry which is preliminary data.</text>
</comment>
<dbReference type="SUPFAM" id="SSF53335">
    <property type="entry name" value="S-adenosyl-L-methionine-dependent methyltransferases"/>
    <property type="match status" value="1"/>
</dbReference>